<proteinExistence type="inferred from homology"/>
<comment type="caution">
    <text evidence="8">The sequence shown here is derived from an EMBL/GenBank/DDBJ whole genome shotgun (WGS) entry which is preliminary data.</text>
</comment>
<evidence type="ECO:0000256" key="7">
    <source>
        <dbReference type="SAM" id="Phobius"/>
    </source>
</evidence>
<gene>
    <name evidence="8" type="ORF">KP509_13G007000</name>
</gene>
<feature type="compositionally biased region" description="Low complexity" evidence="6">
    <location>
        <begin position="49"/>
        <end position="63"/>
    </location>
</feature>
<protein>
    <recommendedName>
        <fullName evidence="10">Nucleobase-ascorbate transporter 11</fullName>
    </recommendedName>
</protein>
<dbReference type="GO" id="GO:0016020">
    <property type="term" value="C:membrane"/>
    <property type="evidence" value="ECO:0007669"/>
    <property type="project" value="UniProtKB-SubCell"/>
</dbReference>
<comment type="subcellular location">
    <subcellularLocation>
        <location evidence="1">Membrane</location>
        <topology evidence="1">Multi-pass membrane protein</topology>
    </subcellularLocation>
</comment>
<evidence type="ECO:0000256" key="2">
    <source>
        <dbReference type="ARBA" id="ARBA00008821"/>
    </source>
</evidence>
<evidence type="ECO:0000256" key="1">
    <source>
        <dbReference type="ARBA" id="ARBA00004141"/>
    </source>
</evidence>
<evidence type="ECO:0000313" key="9">
    <source>
        <dbReference type="Proteomes" id="UP000825935"/>
    </source>
</evidence>
<comment type="similarity">
    <text evidence="2">Belongs to the nucleobase:cation symporter-2 (NCS2) (TC 2.A.40) family.</text>
</comment>
<evidence type="ECO:0008006" key="10">
    <source>
        <dbReference type="Google" id="ProtNLM"/>
    </source>
</evidence>
<evidence type="ECO:0000256" key="6">
    <source>
        <dbReference type="SAM" id="MobiDB-lite"/>
    </source>
</evidence>
<dbReference type="OrthoDB" id="1641903at2759"/>
<feature type="transmembrane region" description="Helical" evidence="7">
    <location>
        <begin position="469"/>
        <end position="486"/>
    </location>
</feature>
<feature type="region of interest" description="Disordered" evidence="6">
    <location>
        <begin position="1"/>
        <end position="151"/>
    </location>
</feature>
<keyword evidence="3 7" id="KW-0812">Transmembrane</keyword>
<keyword evidence="4 7" id="KW-1133">Transmembrane helix</keyword>
<dbReference type="PANTHER" id="PTHR11119">
    <property type="entry name" value="XANTHINE-URACIL / VITAMIN C PERMEASE FAMILY MEMBER"/>
    <property type="match status" value="1"/>
</dbReference>
<feature type="transmembrane region" description="Helical" evidence="7">
    <location>
        <begin position="267"/>
        <end position="285"/>
    </location>
</feature>
<evidence type="ECO:0000313" key="8">
    <source>
        <dbReference type="EMBL" id="KAH7420421.1"/>
    </source>
</evidence>
<feature type="compositionally biased region" description="Pro residues" evidence="6">
    <location>
        <begin position="112"/>
        <end position="125"/>
    </location>
</feature>
<accession>A0A8T2TB21</accession>
<evidence type="ECO:0000256" key="3">
    <source>
        <dbReference type="ARBA" id="ARBA00022692"/>
    </source>
</evidence>
<reference evidence="8" key="1">
    <citation type="submission" date="2021-08" db="EMBL/GenBank/DDBJ databases">
        <title>WGS assembly of Ceratopteris richardii.</title>
        <authorList>
            <person name="Marchant D.B."/>
            <person name="Chen G."/>
            <person name="Jenkins J."/>
            <person name="Shu S."/>
            <person name="Leebens-Mack J."/>
            <person name="Grimwood J."/>
            <person name="Schmutz J."/>
            <person name="Soltis P."/>
            <person name="Soltis D."/>
            <person name="Chen Z.-H."/>
        </authorList>
    </citation>
    <scope>NUCLEOTIDE SEQUENCE</scope>
    <source>
        <strain evidence="8">Whitten #5841</strain>
        <tissue evidence="8">Leaf</tissue>
    </source>
</reference>
<feature type="compositionally biased region" description="Polar residues" evidence="6">
    <location>
        <begin position="1"/>
        <end position="12"/>
    </location>
</feature>
<dbReference type="InterPro" id="IPR006043">
    <property type="entry name" value="NCS2"/>
</dbReference>
<dbReference type="AlphaFoldDB" id="A0A8T2TB21"/>
<feature type="transmembrane region" description="Helical" evidence="7">
    <location>
        <begin position="555"/>
        <end position="573"/>
    </location>
</feature>
<feature type="transmembrane region" description="Helical" evidence="7">
    <location>
        <begin position="199"/>
        <end position="223"/>
    </location>
</feature>
<name>A0A8T2TB21_CERRI</name>
<organism evidence="8 9">
    <name type="scientific">Ceratopteris richardii</name>
    <name type="common">Triangle waterfern</name>
    <dbReference type="NCBI Taxonomy" id="49495"/>
    <lineage>
        <taxon>Eukaryota</taxon>
        <taxon>Viridiplantae</taxon>
        <taxon>Streptophyta</taxon>
        <taxon>Embryophyta</taxon>
        <taxon>Tracheophyta</taxon>
        <taxon>Polypodiopsida</taxon>
        <taxon>Polypodiidae</taxon>
        <taxon>Polypodiales</taxon>
        <taxon>Pteridineae</taxon>
        <taxon>Pteridaceae</taxon>
        <taxon>Parkerioideae</taxon>
        <taxon>Ceratopteris</taxon>
    </lineage>
</organism>
<feature type="compositionally biased region" description="Basic and acidic residues" evidence="6">
    <location>
        <begin position="83"/>
        <end position="108"/>
    </location>
</feature>
<feature type="transmembrane region" description="Helical" evidence="7">
    <location>
        <begin position="355"/>
        <end position="375"/>
    </location>
</feature>
<evidence type="ECO:0000256" key="4">
    <source>
        <dbReference type="ARBA" id="ARBA00022989"/>
    </source>
</evidence>
<feature type="transmembrane region" description="Helical" evidence="7">
    <location>
        <begin position="243"/>
        <end position="260"/>
    </location>
</feature>
<feature type="transmembrane region" description="Helical" evidence="7">
    <location>
        <begin position="305"/>
        <end position="324"/>
    </location>
</feature>
<keyword evidence="5 7" id="KW-0472">Membrane</keyword>
<sequence>MELSSNSDSSHNAKTRGSWARRTGFKSNLSGESGSIASESESRDVEMGATPAARNPNPQPAATSGRRETPTSVPEVVVASSYIRKETNANGSVKEKESGSTKGLDGHVNRPAPAPSTPVPPPTLPTVPARSTERVRGSSAGGQIRVEPVDNGGGQIRVERMKGHTENDVDLLSQSQDSDDEHLEKHSHMKYELRENPGYVSLVLYGFQHYISMIGSLILIPLIIVPAMGGEDVALAFFQKDTAYVVSSVLLVSGISTLLHTSFGSRLPLIQGASFVYLAPALAIINSSDFTSRGNNRFKATMRELQGAIIVASVFQVFLGYSGLMNLFLRLINPVVVAPTVAAVGLSFFTYGFPVVGTCFEIGIPQILLIVFFALHLRKVSIMGHRIFQIYAVPLGLGITWAYAFLLTATGAYSFKGCDFSVPSSNILSESCRRHAYTMQHCRTDTSKALKLAAWIRFPYPLQWGIPTFHYKTAFVMIVVSIIASVDSVGSYHASSLLVASRAPSRGVVGRGIGMEGITSALAGLWGIGTGATTLTENVHTIAVTKMGSRRSVEIGACLMIAFSFVGKVGALLASIPQVIVAGLLCVMWAMLAALGLSNLRYSETGSSRNVVIVGLALFLSLSIPAYFQDYGVSPDFVATTSSTLQPYIVASHGPFQTSFIGLNFILNTLISMNMLIAFVVAFLLDNTVPGSKQERGVYVWFKGKSTKGERTVLKDYGLPFGLGRCFRWVKWVGL</sequence>
<evidence type="ECO:0000256" key="5">
    <source>
        <dbReference type="ARBA" id="ARBA00023136"/>
    </source>
</evidence>
<feature type="transmembrane region" description="Helical" evidence="7">
    <location>
        <begin position="610"/>
        <end position="628"/>
    </location>
</feature>
<keyword evidence="9" id="KW-1185">Reference proteome</keyword>
<dbReference type="Pfam" id="PF00860">
    <property type="entry name" value="Xan_ur_permease"/>
    <property type="match status" value="1"/>
</dbReference>
<feature type="transmembrane region" description="Helical" evidence="7">
    <location>
        <begin position="665"/>
        <end position="685"/>
    </location>
</feature>
<feature type="transmembrane region" description="Helical" evidence="7">
    <location>
        <begin position="579"/>
        <end position="598"/>
    </location>
</feature>
<dbReference type="GO" id="GO:0022857">
    <property type="term" value="F:transmembrane transporter activity"/>
    <property type="evidence" value="ECO:0007669"/>
    <property type="project" value="InterPro"/>
</dbReference>
<feature type="transmembrane region" description="Helical" evidence="7">
    <location>
        <begin position="387"/>
        <end position="406"/>
    </location>
</feature>
<dbReference type="Proteomes" id="UP000825935">
    <property type="component" value="Chromosome 13"/>
</dbReference>
<dbReference type="OMA" id="CRVDTSY"/>
<feature type="compositionally biased region" description="Low complexity" evidence="6">
    <location>
        <begin position="30"/>
        <end position="39"/>
    </location>
</feature>
<dbReference type="EMBL" id="CM035418">
    <property type="protein sequence ID" value="KAH7420421.1"/>
    <property type="molecule type" value="Genomic_DNA"/>
</dbReference>